<dbReference type="AlphaFoldDB" id="A0A9W8EC93"/>
<organism evidence="1 2">
    <name type="scientific">Dimargaris verticillata</name>
    <dbReference type="NCBI Taxonomy" id="2761393"/>
    <lineage>
        <taxon>Eukaryota</taxon>
        <taxon>Fungi</taxon>
        <taxon>Fungi incertae sedis</taxon>
        <taxon>Zoopagomycota</taxon>
        <taxon>Kickxellomycotina</taxon>
        <taxon>Dimargaritomycetes</taxon>
        <taxon>Dimargaritales</taxon>
        <taxon>Dimargaritaceae</taxon>
        <taxon>Dimargaris</taxon>
    </lineage>
</organism>
<gene>
    <name evidence="1" type="ORF">H4R34_000061</name>
</gene>
<reference evidence="1" key="1">
    <citation type="submission" date="2022-07" db="EMBL/GenBank/DDBJ databases">
        <title>Phylogenomic reconstructions and comparative analyses of Kickxellomycotina fungi.</title>
        <authorList>
            <person name="Reynolds N.K."/>
            <person name="Stajich J.E."/>
            <person name="Barry K."/>
            <person name="Grigoriev I.V."/>
            <person name="Crous P."/>
            <person name="Smith M.E."/>
        </authorList>
    </citation>
    <scope>NUCLEOTIDE SEQUENCE</scope>
    <source>
        <strain evidence="1">RSA 567</strain>
    </source>
</reference>
<evidence type="ECO:0008006" key="3">
    <source>
        <dbReference type="Google" id="ProtNLM"/>
    </source>
</evidence>
<accession>A0A9W8EC93</accession>
<sequence>MASLQVPQLYRQLLRAGSRALRPERRLFLAYRDQLRQAFADPVPLETLADALHRGQTTLQFIQLAETPNSLEHKTFHNLCYMRLEIQRFERRRSRSNNIKRATERAQLVEAYDEYHRVLQRMNQTLGTAFR</sequence>
<evidence type="ECO:0000313" key="2">
    <source>
        <dbReference type="Proteomes" id="UP001151582"/>
    </source>
</evidence>
<protein>
    <recommendedName>
        <fullName evidence="3">Complex 1 LYR protein</fullName>
    </recommendedName>
</protein>
<proteinExistence type="predicted"/>
<comment type="caution">
    <text evidence="1">The sequence shown here is derived from an EMBL/GenBank/DDBJ whole genome shotgun (WGS) entry which is preliminary data.</text>
</comment>
<keyword evidence="2" id="KW-1185">Reference proteome</keyword>
<dbReference type="Proteomes" id="UP001151582">
    <property type="component" value="Unassembled WGS sequence"/>
</dbReference>
<dbReference type="OrthoDB" id="4392610at2759"/>
<name>A0A9W8EC93_9FUNG</name>
<dbReference type="EMBL" id="JANBQB010000001">
    <property type="protein sequence ID" value="KAJ1985407.1"/>
    <property type="molecule type" value="Genomic_DNA"/>
</dbReference>
<evidence type="ECO:0000313" key="1">
    <source>
        <dbReference type="EMBL" id="KAJ1985407.1"/>
    </source>
</evidence>